<sequence>MTKKASNYFSDTLALGTREDGTMGKQDDFFRTQIRIPSDVYEAIKLSAEESGRSVNAEMVHLMSAALGMKEPVPDLAESRIRELIREELTKAGK</sequence>
<organism evidence="2">
    <name type="scientific">Thiothrix fructosivorans</name>
    <dbReference type="NCBI Taxonomy" id="111770"/>
    <lineage>
        <taxon>Bacteria</taxon>
        <taxon>Pseudomonadati</taxon>
        <taxon>Pseudomonadota</taxon>
        <taxon>Gammaproteobacteria</taxon>
        <taxon>Thiotrichales</taxon>
        <taxon>Thiotrichaceae</taxon>
        <taxon>Thiothrix</taxon>
    </lineage>
</organism>
<dbReference type="InterPro" id="IPR005569">
    <property type="entry name" value="Arc_DNA-bd_dom"/>
</dbReference>
<feature type="domain" description="Arc-like DNA binding" evidence="1">
    <location>
        <begin position="33"/>
        <end position="67"/>
    </location>
</feature>
<keyword evidence="2" id="KW-0238">DNA-binding</keyword>
<dbReference type="GO" id="GO:0003677">
    <property type="term" value="F:DNA binding"/>
    <property type="evidence" value="ECO:0007669"/>
    <property type="project" value="UniProtKB-KW"/>
</dbReference>
<dbReference type="Gene3D" id="1.10.1220.10">
    <property type="entry name" value="Met repressor-like"/>
    <property type="match status" value="1"/>
</dbReference>
<dbReference type="InterPro" id="IPR013321">
    <property type="entry name" value="Arc_rbn_hlx_hlx"/>
</dbReference>
<dbReference type="GO" id="GO:0006355">
    <property type="term" value="P:regulation of DNA-templated transcription"/>
    <property type="evidence" value="ECO:0007669"/>
    <property type="project" value="InterPro"/>
</dbReference>
<evidence type="ECO:0000259" key="1">
    <source>
        <dbReference type="Pfam" id="PF03869"/>
    </source>
</evidence>
<evidence type="ECO:0000313" key="2">
    <source>
        <dbReference type="EMBL" id="QTX10060.1"/>
    </source>
</evidence>
<reference evidence="2" key="1">
    <citation type="submission" date="2021-04" db="EMBL/GenBank/DDBJ databases">
        <title>Complete Genome and methylome analysis of Thiothrix fructosivorans ATCC 49748.</title>
        <authorList>
            <person name="Fomenkov A."/>
            <person name="Sun L."/>
            <person name="Vincze T."/>
            <person name="Grabovich M.Y."/>
            <person name="Roberts R.J."/>
        </authorList>
    </citation>
    <scope>NUCLEOTIDE SEQUENCE</scope>
    <source>
        <strain evidence="2">ATCC 49748</strain>
    </source>
</reference>
<dbReference type="SUPFAM" id="SSF47598">
    <property type="entry name" value="Ribbon-helix-helix"/>
    <property type="match status" value="1"/>
</dbReference>
<name>A0A8B0SHX8_9GAMM</name>
<dbReference type="Pfam" id="PF03869">
    <property type="entry name" value="Arc"/>
    <property type="match status" value="1"/>
</dbReference>
<accession>A0A8B0SHX8</accession>
<protein>
    <submittedName>
        <fullName evidence="2">Arc family DNA-binding protein</fullName>
    </submittedName>
</protein>
<dbReference type="AlphaFoldDB" id="A0A8B0SHX8"/>
<dbReference type="InterPro" id="IPR010985">
    <property type="entry name" value="Ribbon_hlx_hlx"/>
</dbReference>
<proteinExistence type="predicted"/>
<dbReference type="EMBL" id="CP072748">
    <property type="protein sequence ID" value="QTX10060.1"/>
    <property type="molecule type" value="Genomic_DNA"/>
</dbReference>
<gene>
    <name evidence="2" type="ORF">J1836_015870</name>
</gene>